<feature type="transmembrane region" description="Helical" evidence="1">
    <location>
        <begin position="64"/>
        <end position="82"/>
    </location>
</feature>
<evidence type="ECO:0000313" key="4">
    <source>
        <dbReference type="Proteomes" id="UP000515861"/>
    </source>
</evidence>
<dbReference type="InterPro" id="IPR007038">
    <property type="entry name" value="HupE_UreJ"/>
</dbReference>
<dbReference type="PIRSF" id="PIRSF016919">
    <property type="entry name" value="HupE_UreJ"/>
    <property type="match status" value="1"/>
</dbReference>
<keyword evidence="1" id="KW-1133">Transmembrane helix</keyword>
<protein>
    <submittedName>
        <fullName evidence="3">HupE/UreJ family protein</fullName>
    </submittedName>
</protein>
<feature type="transmembrane region" description="Helical" evidence="1">
    <location>
        <begin position="87"/>
        <end position="105"/>
    </location>
</feature>
<evidence type="ECO:0000256" key="2">
    <source>
        <dbReference type="SAM" id="SignalP"/>
    </source>
</evidence>
<dbReference type="KEGG" id="ssau:H8M03_06455"/>
<keyword evidence="4" id="KW-1185">Reference proteome</keyword>
<evidence type="ECO:0000256" key="1">
    <source>
        <dbReference type="SAM" id="Phobius"/>
    </source>
</evidence>
<dbReference type="Pfam" id="PF04955">
    <property type="entry name" value="HupE_UreJ"/>
    <property type="match status" value="1"/>
</dbReference>
<name>A0A7G9KZB6_9SPHN</name>
<feature type="transmembrane region" description="Helical" evidence="1">
    <location>
        <begin position="111"/>
        <end position="127"/>
    </location>
</feature>
<dbReference type="EMBL" id="CP060697">
    <property type="protein sequence ID" value="QNM81715.1"/>
    <property type="molecule type" value="Genomic_DNA"/>
</dbReference>
<organism evidence="3 4">
    <name type="scientific">Sphingomonas sabuli</name>
    <dbReference type="NCBI Taxonomy" id="2764186"/>
    <lineage>
        <taxon>Bacteria</taxon>
        <taxon>Pseudomonadati</taxon>
        <taxon>Pseudomonadota</taxon>
        <taxon>Alphaproteobacteria</taxon>
        <taxon>Sphingomonadales</taxon>
        <taxon>Sphingomonadaceae</taxon>
        <taxon>Sphingomonas</taxon>
    </lineage>
</organism>
<proteinExistence type="predicted"/>
<reference evidence="3 4" key="1">
    <citation type="submission" date="2020-08" db="EMBL/GenBank/DDBJ databases">
        <title>Sphingomonas sp. sand1-3 16S ribosomal RNA gene Genome sequencing and assembly.</title>
        <authorList>
            <person name="Kang M."/>
        </authorList>
    </citation>
    <scope>NUCLEOTIDE SEQUENCE [LARGE SCALE GENOMIC DNA]</scope>
    <source>
        <strain evidence="4">sand1-3</strain>
    </source>
</reference>
<keyword evidence="2" id="KW-0732">Signal</keyword>
<gene>
    <name evidence="3" type="ORF">H8M03_06455</name>
</gene>
<feature type="transmembrane region" description="Helical" evidence="1">
    <location>
        <begin position="196"/>
        <end position="213"/>
    </location>
</feature>
<dbReference type="Proteomes" id="UP000515861">
    <property type="component" value="Chromosome"/>
</dbReference>
<sequence>MAPVRKLNFRRRAHLRTYSRGAALTAAGLALALTAFPAQAHEGTGLAGGFASGFVHPLKGLDHMLAMVSVGIWGAFLGRPLIYLLPMVFPGAMAFGAGVAMAGVQLPPVELGIALSVVLLGAAILLAARLPVAVACAIVGLFALFHGYSHGAELPSAADPVGYSAGFVLSTGLLHVAGIGLGVFKAWPAGVTALRAAGGVIAAFGIWFLYGAMVA</sequence>
<feature type="transmembrane region" description="Helical" evidence="1">
    <location>
        <begin position="161"/>
        <end position="184"/>
    </location>
</feature>
<feature type="transmembrane region" description="Helical" evidence="1">
    <location>
        <begin position="132"/>
        <end position="149"/>
    </location>
</feature>
<evidence type="ECO:0000313" key="3">
    <source>
        <dbReference type="EMBL" id="QNM81715.1"/>
    </source>
</evidence>
<keyword evidence="1" id="KW-0812">Transmembrane</keyword>
<dbReference type="AlphaFoldDB" id="A0A7G9KZB6"/>
<feature type="signal peptide" evidence="2">
    <location>
        <begin position="1"/>
        <end position="40"/>
    </location>
</feature>
<keyword evidence="1" id="KW-0472">Membrane</keyword>
<feature type="chain" id="PRO_5028931216" evidence="2">
    <location>
        <begin position="41"/>
        <end position="215"/>
    </location>
</feature>
<accession>A0A7G9KZB6</accession>